<keyword evidence="2" id="KW-1185">Reference proteome</keyword>
<proteinExistence type="predicted"/>
<evidence type="ECO:0000313" key="2">
    <source>
        <dbReference type="Proteomes" id="UP000700596"/>
    </source>
</evidence>
<accession>A0A9P9I7V8</accession>
<dbReference type="EMBL" id="JAGMWT010000030">
    <property type="protein sequence ID" value="KAH7109850.1"/>
    <property type="molecule type" value="Genomic_DNA"/>
</dbReference>
<reference evidence="1" key="1">
    <citation type="journal article" date="2021" name="Nat. Commun.">
        <title>Genetic determinants of endophytism in the Arabidopsis root mycobiome.</title>
        <authorList>
            <person name="Mesny F."/>
            <person name="Miyauchi S."/>
            <person name="Thiergart T."/>
            <person name="Pickel B."/>
            <person name="Atanasova L."/>
            <person name="Karlsson M."/>
            <person name="Huettel B."/>
            <person name="Barry K.W."/>
            <person name="Haridas S."/>
            <person name="Chen C."/>
            <person name="Bauer D."/>
            <person name="Andreopoulos W."/>
            <person name="Pangilinan J."/>
            <person name="LaButti K."/>
            <person name="Riley R."/>
            <person name="Lipzen A."/>
            <person name="Clum A."/>
            <person name="Drula E."/>
            <person name="Henrissat B."/>
            <person name="Kohler A."/>
            <person name="Grigoriev I.V."/>
            <person name="Martin F.M."/>
            <person name="Hacquard S."/>
        </authorList>
    </citation>
    <scope>NUCLEOTIDE SEQUENCE</scope>
    <source>
        <strain evidence="1">MPI-CAGE-CH-0243</strain>
    </source>
</reference>
<protein>
    <recommendedName>
        <fullName evidence="3">BTB domain-containing protein</fullName>
    </recommendedName>
</protein>
<dbReference type="AlphaFoldDB" id="A0A9P9I7V8"/>
<sequence>MNGIKRLIDDSYEFPVRKKLCHRVGHAPSDMDVVTLIVGGEGEEITAPAKLLQSSSTLFEQTIALPSNGCSLKSTIILTNMHPESVRIYIKWLSHGLLPIRVDQARFSLVWERWIKCYSTAYFLQAMDFQDALMDALPGLMGESGYNPFHLPAYIYSATCIGSPHRKFALDVCLNTWSDMRFKLSSSSSFPSQFLRDLVDAFPSFMSHDPKKKPVELLNSDDPCKYHEHIIEGKPCYKAKRGFSIWETRTHM</sequence>
<evidence type="ECO:0008006" key="3">
    <source>
        <dbReference type="Google" id="ProtNLM"/>
    </source>
</evidence>
<dbReference type="OrthoDB" id="1022638at2759"/>
<gene>
    <name evidence="1" type="ORF">B0J11DRAFT_586393</name>
</gene>
<dbReference type="Proteomes" id="UP000700596">
    <property type="component" value="Unassembled WGS sequence"/>
</dbReference>
<name>A0A9P9I7V8_9PLEO</name>
<evidence type="ECO:0000313" key="1">
    <source>
        <dbReference type="EMBL" id="KAH7109850.1"/>
    </source>
</evidence>
<comment type="caution">
    <text evidence="1">The sequence shown here is derived from an EMBL/GenBank/DDBJ whole genome shotgun (WGS) entry which is preliminary data.</text>
</comment>
<organism evidence="1 2">
    <name type="scientific">Dendryphion nanum</name>
    <dbReference type="NCBI Taxonomy" id="256645"/>
    <lineage>
        <taxon>Eukaryota</taxon>
        <taxon>Fungi</taxon>
        <taxon>Dikarya</taxon>
        <taxon>Ascomycota</taxon>
        <taxon>Pezizomycotina</taxon>
        <taxon>Dothideomycetes</taxon>
        <taxon>Pleosporomycetidae</taxon>
        <taxon>Pleosporales</taxon>
        <taxon>Torulaceae</taxon>
        <taxon>Dendryphion</taxon>
    </lineage>
</organism>